<name>A0A812LHP2_9DINO</name>
<feature type="compositionally biased region" description="Acidic residues" evidence="7">
    <location>
        <begin position="803"/>
        <end position="820"/>
    </location>
</feature>
<dbReference type="GO" id="GO:0034515">
    <property type="term" value="C:proteasome storage granule"/>
    <property type="evidence" value="ECO:0007669"/>
    <property type="project" value="TreeGrafter"/>
</dbReference>
<feature type="transmembrane region" description="Helical" evidence="8">
    <location>
        <begin position="966"/>
        <end position="987"/>
    </location>
</feature>
<dbReference type="AlphaFoldDB" id="A0A812LHP2"/>
<dbReference type="GO" id="GO:0043161">
    <property type="term" value="P:proteasome-mediated ubiquitin-dependent protein catabolic process"/>
    <property type="evidence" value="ECO:0007669"/>
    <property type="project" value="TreeGrafter"/>
</dbReference>
<dbReference type="GO" id="GO:0016740">
    <property type="term" value="F:transferase activity"/>
    <property type="evidence" value="ECO:0007669"/>
    <property type="project" value="UniProtKB-KW"/>
</dbReference>
<keyword evidence="11" id="KW-1185">Reference proteome</keyword>
<feature type="non-terminal residue" evidence="10">
    <location>
        <position position="996"/>
    </location>
</feature>
<evidence type="ECO:0000256" key="8">
    <source>
        <dbReference type="SAM" id="Phobius"/>
    </source>
</evidence>
<evidence type="ECO:0000313" key="10">
    <source>
        <dbReference type="EMBL" id="CAE7241919.1"/>
    </source>
</evidence>
<evidence type="ECO:0000256" key="3">
    <source>
        <dbReference type="ARBA" id="ARBA00022737"/>
    </source>
</evidence>
<organism evidence="10 11">
    <name type="scientific">Symbiodinium necroappetens</name>
    <dbReference type="NCBI Taxonomy" id="1628268"/>
    <lineage>
        <taxon>Eukaryota</taxon>
        <taxon>Sar</taxon>
        <taxon>Alveolata</taxon>
        <taxon>Dinophyceae</taxon>
        <taxon>Suessiales</taxon>
        <taxon>Symbiodiniaceae</taxon>
        <taxon>Symbiodinium</taxon>
    </lineage>
</organism>
<dbReference type="Pfam" id="PF21505">
    <property type="entry name" value="RPN2_N"/>
    <property type="match status" value="1"/>
</dbReference>
<keyword evidence="6" id="KW-0862">Zinc</keyword>
<evidence type="ECO:0000256" key="5">
    <source>
        <dbReference type="ARBA" id="ARBA00022786"/>
    </source>
</evidence>
<dbReference type="GO" id="GO:0005634">
    <property type="term" value="C:nucleus"/>
    <property type="evidence" value="ECO:0007669"/>
    <property type="project" value="TreeGrafter"/>
</dbReference>
<reference evidence="10" key="1">
    <citation type="submission" date="2021-02" db="EMBL/GenBank/DDBJ databases">
        <authorList>
            <person name="Dougan E. K."/>
            <person name="Rhodes N."/>
            <person name="Thang M."/>
            <person name="Chan C."/>
        </authorList>
    </citation>
    <scope>NUCLEOTIDE SEQUENCE</scope>
</reference>
<comment type="caution">
    <text evidence="10">The sequence shown here is derived from an EMBL/GenBank/DDBJ whole genome shotgun (WGS) entry which is preliminary data.</text>
</comment>
<evidence type="ECO:0000259" key="9">
    <source>
        <dbReference type="PROSITE" id="PS51873"/>
    </source>
</evidence>
<evidence type="ECO:0000256" key="2">
    <source>
        <dbReference type="ARBA" id="ARBA00022723"/>
    </source>
</evidence>
<dbReference type="OrthoDB" id="438609at2759"/>
<dbReference type="GO" id="GO:0008540">
    <property type="term" value="C:proteasome regulatory particle, base subcomplex"/>
    <property type="evidence" value="ECO:0007669"/>
    <property type="project" value="TreeGrafter"/>
</dbReference>
<evidence type="ECO:0000256" key="6">
    <source>
        <dbReference type="ARBA" id="ARBA00022833"/>
    </source>
</evidence>
<dbReference type="PROSITE" id="PS51873">
    <property type="entry name" value="TRIAD"/>
    <property type="match status" value="1"/>
</dbReference>
<dbReference type="EMBL" id="CAJNJA010008964">
    <property type="protein sequence ID" value="CAE7241919.1"/>
    <property type="molecule type" value="Genomic_DNA"/>
</dbReference>
<evidence type="ECO:0000256" key="7">
    <source>
        <dbReference type="SAM" id="MobiDB-lite"/>
    </source>
</evidence>
<keyword evidence="1" id="KW-0808">Transferase</keyword>
<dbReference type="InterPro" id="IPR044066">
    <property type="entry name" value="TRIAD_supradom"/>
</dbReference>
<keyword evidence="5" id="KW-0833">Ubl conjugation pathway</keyword>
<keyword evidence="8" id="KW-0812">Transmembrane</keyword>
<dbReference type="SUPFAM" id="SSF57850">
    <property type="entry name" value="RING/U-box"/>
    <property type="match status" value="1"/>
</dbReference>
<feature type="region of interest" description="Disordered" evidence="7">
    <location>
        <begin position="798"/>
        <end position="821"/>
    </location>
</feature>
<keyword evidence="8" id="KW-0472">Membrane</keyword>
<dbReference type="PANTHER" id="PTHR10943">
    <property type="entry name" value="26S PROTEASOME NON-ATPASE REGULATORY SUBUNIT"/>
    <property type="match status" value="1"/>
</dbReference>
<dbReference type="Gene3D" id="1.20.120.1750">
    <property type="match status" value="1"/>
</dbReference>
<dbReference type="Pfam" id="PF22191">
    <property type="entry name" value="IBR_1"/>
    <property type="match status" value="1"/>
</dbReference>
<dbReference type="PANTHER" id="PTHR10943:SF2">
    <property type="entry name" value="26S PROTEASOME NON-ATPASE REGULATORY SUBUNIT 1"/>
    <property type="match status" value="1"/>
</dbReference>
<protein>
    <submittedName>
        <fullName evidence="10">Psmd1 protein</fullName>
    </submittedName>
</protein>
<gene>
    <name evidence="10" type="primary">Psmd1</name>
    <name evidence="10" type="ORF">SNEC2469_LOCUS4441</name>
</gene>
<dbReference type="Gene3D" id="3.30.40.10">
    <property type="entry name" value="Zinc/RING finger domain, C3HC4 (zinc finger)"/>
    <property type="match status" value="1"/>
</dbReference>
<keyword evidence="4" id="KW-0863">Zinc-finger</keyword>
<keyword evidence="3" id="KW-0677">Repeat</keyword>
<feature type="region of interest" description="Disordered" evidence="7">
    <location>
        <begin position="608"/>
        <end position="637"/>
    </location>
</feature>
<dbReference type="InterPro" id="IPR048570">
    <property type="entry name" value="PSMD1_RPN2_N"/>
</dbReference>
<accession>A0A812LHP2</accession>
<proteinExistence type="predicted"/>
<dbReference type="Proteomes" id="UP000601435">
    <property type="component" value="Unassembled WGS sequence"/>
</dbReference>
<sequence length="996" mass="109792">LQVADDAAIVSLGYPRACDNPKQEAPRSLQLICKIHGKLTWVLFQRCLFLPVVRRLGSAGAASQAFNSSGRDEGPIGLSIVAVANDDAQIAAVGIVVIDLAAALLLVVGLELLRQQVAEAAWGIRPKAFDSCTEIRVECESGDFVEYLRPFSTPVRTRRALQPSDATSCHSKLGTWQPMPLDSKTNSSIGTCSSGTCMGEYCARSFLYTIRCYSTVWGTVFCFAGWVAHGDGWSLPPAFAVPGDWRALLSRNLAVDLSGYVEKSELVDAAVRRLDSDGKAKLQLFSYCRICCNWCLDDDVWPLTCGHLACFQCLGMYLESQIQAMKSSLKYNLPCIYAPACSHEMRFQDAASMSAALRNLWKDLQQRERLIRDAKYEVLECPQPGCVGVAYKERGRRTAMCFMCEHTWEANSNGTDDDGQKPNFDGTRVRKCPKCQAPIEKNGGCNHMHCTRCGRHFDWTASQSAGDPNAAPAEAPFGNLNANNLFGDAAAAFEQFFPNMHHAGAHAAHRATHQAAHAQAQQRAREASQAGTGAAGAAEPADLFNHFGNLLGANAPGFQHVMGNVAQAAGGFMQHAAQMHQAHAAHEAAQQAHQRTQQAAAEQAHRVHQAAHQASGNSTAPFGAGFAPTHTSSGGTGQPECVLSLLEEQENQLRCAALQRLNEVVDQFWHEIADYLNDIETLYEDPAFPGREMAALVASKVFYHLEEYRPRYDDALRLALGAGQLFNLNQRSEYVEKIVAVAIDEYVKLTGDNFELEMKKKDPVPIDARLEDVVNRMFARCMEDKAYKHGLGMALETRRLDKEEEEEEEEEEGEQEEGEVTEFIKQSDALAEMLEYAQLSAMTLLTSKAFRERVLKALVEIHTSVQEVNLAALAQCYFILGVTKTLRSFARNPNTWLITTMTMTDDDTTTTSDAVGVAKILKDLLGRSEKEGRALAYQIGFDIVDNESQHFCNAVLSSPLLKLKELSAGSLIALHFYMLPMVLYYCFLPHYVEHAR</sequence>
<keyword evidence="8" id="KW-1133">Transmembrane helix</keyword>
<evidence type="ECO:0000256" key="4">
    <source>
        <dbReference type="ARBA" id="ARBA00022771"/>
    </source>
</evidence>
<dbReference type="InterPro" id="IPR013083">
    <property type="entry name" value="Znf_RING/FYVE/PHD"/>
</dbReference>
<evidence type="ECO:0000256" key="1">
    <source>
        <dbReference type="ARBA" id="ARBA00022679"/>
    </source>
</evidence>
<dbReference type="GO" id="GO:0008270">
    <property type="term" value="F:zinc ion binding"/>
    <property type="evidence" value="ECO:0007669"/>
    <property type="project" value="UniProtKB-KW"/>
</dbReference>
<evidence type="ECO:0000313" key="11">
    <source>
        <dbReference type="Proteomes" id="UP000601435"/>
    </source>
</evidence>
<keyword evidence="2" id="KW-0479">Metal-binding</keyword>
<feature type="domain" description="RING-type" evidence="9">
    <location>
        <begin position="284"/>
        <end position="488"/>
    </location>
</feature>